<reference evidence="3" key="1">
    <citation type="submission" date="2025-08" db="UniProtKB">
        <authorList>
            <consortium name="RefSeq"/>
        </authorList>
    </citation>
    <scope>IDENTIFICATION</scope>
    <source>
        <strain evidence="3">J_2021</strain>
        <tissue evidence="3">Erythrocytes</tissue>
    </source>
</reference>
<dbReference type="Proteomes" id="UP000186698">
    <property type="component" value="Chromosome 9_10S"/>
</dbReference>
<sequence>MNAHMTGSSVVTCTYSDRKSLQQRAKTGLVMNVMGVLLLSLAMNTWASSIFQLGTFPDWVPSHDHNGTNLISGAQNTTAGR</sequence>
<evidence type="ECO:0000256" key="1">
    <source>
        <dbReference type="SAM" id="Phobius"/>
    </source>
</evidence>
<keyword evidence="2" id="KW-1185">Reference proteome</keyword>
<organism evidence="2 3">
    <name type="scientific">Xenopus laevis</name>
    <name type="common">African clawed frog</name>
    <dbReference type="NCBI Taxonomy" id="8355"/>
    <lineage>
        <taxon>Eukaryota</taxon>
        <taxon>Metazoa</taxon>
        <taxon>Chordata</taxon>
        <taxon>Craniata</taxon>
        <taxon>Vertebrata</taxon>
        <taxon>Euteleostomi</taxon>
        <taxon>Amphibia</taxon>
        <taxon>Batrachia</taxon>
        <taxon>Anura</taxon>
        <taxon>Pipoidea</taxon>
        <taxon>Pipidae</taxon>
        <taxon>Xenopodinae</taxon>
        <taxon>Xenopus</taxon>
        <taxon>Xenopus</taxon>
    </lineage>
</organism>
<dbReference type="KEGG" id="xla:108702574"/>
<protein>
    <submittedName>
        <fullName evidence="3">Solute carrier family 13 member 3-like</fullName>
    </submittedName>
</protein>
<dbReference type="OrthoDB" id="10564924at2759"/>
<dbReference type="AlphaFoldDB" id="A0A8J0TRP5"/>
<keyword evidence="1" id="KW-0812">Transmembrane</keyword>
<dbReference type="GeneID" id="108702574"/>
<keyword evidence="1" id="KW-1133">Transmembrane helix</keyword>
<accession>A0A8J0TRP5</accession>
<evidence type="ECO:0000313" key="3">
    <source>
        <dbReference type="RefSeq" id="XP_018093616.1"/>
    </source>
</evidence>
<feature type="transmembrane region" description="Helical" evidence="1">
    <location>
        <begin position="29"/>
        <end position="51"/>
    </location>
</feature>
<proteinExistence type="predicted"/>
<gene>
    <name evidence="3" type="primary">LOC108702574</name>
</gene>
<evidence type="ECO:0000313" key="2">
    <source>
        <dbReference type="Proteomes" id="UP000186698"/>
    </source>
</evidence>
<dbReference type="RefSeq" id="XP_018093616.1">
    <property type="nucleotide sequence ID" value="XM_018238127.2"/>
</dbReference>
<name>A0A8J0TRP5_XENLA</name>
<keyword evidence="1" id="KW-0472">Membrane</keyword>